<dbReference type="Proteomes" id="UP001139521">
    <property type="component" value="Unassembled WGS sequence"/>
</dbReference>
<keyword evidence="1 3" id="KW-0597">Phosphoprotein</keyword>
<dbReference type="PROSITE" id="PS50110">
    <property type="entry name" value="RESPONSE_REGULATORY"/>
    <property type="match status" value="1"/>
</dbReference>
<dbReference type="CDD" id="cd17546">
    <property type="entry name" value="REC_hyHK_CKI1_RcsC-like"/>
    <property type="match status" value="1"/>
</dbReference>
<dbReference type="SMART" id="SM00448">
    <property type="entry name" value="REC"/>
    <property type="match status" value="1"/>
</dbReference>
<feature type="domain" description="Response regulatory" evidence="4">
    <location>
        <begin position="8"/>
        <end position="127"/>
    </location>
</feature>
<dbReference type="AlphaFoldDB" id="A0A9X2CQC3"/>
<evidence type="ECO:0000256" key="2">
    <source>
        <dbReference type="ARBA" id="ARBA00023012"/>
    </source>
</evidence>
<name>A0A9X2CQC3_9FLAO</name>
<dbReference type="PANTHER" id="PTHR45339:SF1">
    <property type="entry name" value="HYBRID SIGNAL TRANSDUCTION HISTIDINE KINASE J"/>
    <property type="match status" value="1"/>
</dbReference>
<comment type="caution">
    <text evidence="5">The sequence shown here is derived from an EMBL/GenBank/DDBJ whole genome shotgun (WGS) entry which is preliminary data.</text>
</comment>
<evidence type="ECO:0000313" key="5">
    <source>
        <dbReference type="EMBL" id="MCL6219543.1"/>
    </source>
</evidence>
<accession>A0A9X2CQC3</accession>
<dbReference type="InterPro" id="IPR011006">
    <property type="entry name" value="CheY-like_superfamily"/>
</dbReference>
<dbReference type="Pfam" id="PF00072">
    <property type="entry name" value="Response_reg"/>
    <property type="match status" value="1"/>
</dbReference>
<dbReference type="PANTHER" id="PTHR45339">
    <property type="entry name" value="HYBRID SIGNAL TRANSDUCTION HISTIDINE KINASE J"/>
    <property type="match status" value="1"/>
</dbReference>
<evidence type="ECO:0000256" key="3">
    <source>
        <dbReference type="PROSITE-ProRule" id="PRU00169"/>
    </source>
</evidence>
<organism evidence="5 6">
    <name type="scientific">Zunongwangia pacifica</name>
    <dbReference type="NCBI Taxonomy" id="2911062"/>
    <lineage>
        <taxon>Bacteria</taxon>
        <taxon>Pseudomonadati</taxon>
        <taxon>Bacteroidota</taxon>
        <taxon>Flavobacteriia</taxon>
        <taxon>Flavobacteriales</taxon>
        <taxon>Flavobacteriaceae</taxon>
        <taxon>Zunongwangia</taxon>
    </lineage>
</organism>
<feature type="modified residue" description="4-aspartylphosphate" evidence="3">
    <location>
        <position position="60"/>
    </location>
</feature>
<dbReference type="GO" id="GO:0000160">
    <property type="term" value="P:phosphorelay signal transduction system"/>
    <property type="evidence" value="ECO:0007669"/>
    <property type="project" value="UniProtKB-KW"/>
</dbReference>
<dbReference type="Gene3D" id="3.40.50.2300">
    <property type="match status" value="1"/>
</dbReference>
<dbReference type="SUPFAM" id="SSF52172">
    <property type="entry name" value="CheY-like"/>
    <property type="match status" value="1"/>
</dbReference>
<dbReference type="InterPro" id="IPR001789">
    <property type="entry name" value="Sig_transdc_resp-reg_receiver"/>
</dbReference>
<evidence type="ECO:0000256" key="1">
    <source>
        <dbReference type="ARBA" id="ARBA00022553"/>
    </source>
</evidence>
<proteinExistence type="predicted"/>
<gene>
    <name evidence="5" type="ORF">L1967_14700</name>
</gene>
<protein>
    <submittedName>
        <fullName evidence="5">Response regulator</fullName>
    </submittedName>
</protein>
<sequence>MKYQKPIRILAVDDNPVNLFLIRTIITKLCPKAEIINAKNGEESIEIFQRSADFDLILMDLQMPGINGYEASKKIKQIAQNKPVPIIALSANKMEDMISKGKRAGIDDYLSKPILPEPTDKILKKYILNK</sequence>
<keyword evidence="2" id="KW-0902">Two-component regulatory system</keyword>
<dbReference type="RefSeq" id="WP_249602261.1">
    <property type="nucleotide sequence ID" value="NZ_JAKHSK010000022.1"/>
</dbReference>
<dbReference type="EMBL" id="JAKHSK010000022">
    <property type="protein sequence ID" value="MCL6219543.1"/>
    <property type="molecule type" value="Genomic_DNA"/>
</dbReference>
<evidence type="ECO:0000313" key="6">
    <source>
        <dbReference type="Proteomes" id="UP001139521"/>
    </source>
</evidence>
<keyword evidence="6" id="KW-1185">Reference proteome</keyword>
<reference evidence="5" key="1">
    <citation type="submission" date="2022-01" db="EMBL/GenBank/DDBJ databases">
        <title>Genome sequencing of Zunongwangia sp. M21534 genome.</title>
        <authorList>
            <person name="Chen Y."/>
            <person name="Dong C."/>
            <person name="Shao Z."/>
        </authorList>
    </citation>
    <scope>NUCLEOTIDE SEQUENCE</scope>
    <source>
        <strain evidence="5">MCCC M21534</strain>
    </source>
</reference>
<evidence type="ECO:0000259" key="4">
    <source>
        <dbReference type="PROSITE" id="PS50110"/>
    </source>
</evidence>